<dbReference type="SUPFAM" id="SSF52540">
    <property type="entry name" value="P-loop containing nucleoside triphosphate hydrolases"/>
    <property type="match status" value="1"/>
</dbReference>
<dbReference type="AlphaFoldDB" id="A0A0M0GLI8"/>
<dbReference type="OrthoDB" id="1201990at2"/>
<name>A0A0M0GLI8_SPOGL</name>
<gene>
    <name evidence="1" type="ORF">AF332_13365</name>
</gene>
<dbReference type="InterPro" id="IPR052922">
    <property type="entry name" value="Cytidylate_Kinase-2"/>
</dbReference>
<evidence type="ECO:0000313" key="1">
    <source>
        <dbReference type="EMBL" id="KON90291.1"/>
    </source>
</evidence>
<proteinExistence type="predicted"/>
<accession>A0A0M0GLI8</accession>
<protein>
    <submittedName>
        <fullName evidence="1">Topology modulation protein</fullName>
    </submittedName>
</protein>
<dbReference type="PATRIC" id="fig|1459.3.peg.2885"/>
<dbReference type="InterPro" id="IPR027417">
    <property type="entry name" value="P-loop_NTPase"/>
</dbReference>
<evidence type="ECO:0000313" key="2">
    <source>
        <dbReference type="Proteomes" id="UP000037109"/>
    </source>
</evidence>
<dbReference type="STRING" id="1459.AF332_13365"/>
<dbReference type="Proteomes" id="UP000037109">
    <property type="component" value="Unassembled WGS sequence"/>
</dbReference>
<keyword evidence="2" id="KW-1185">Reference proteome</keyword>
<reference evidence="2" key="1">
    <citation type="submission" date="2015-07" db="EMBL/GenBank/DDBJ databases">
        <title>Fjat-10036 dsm4.</title>
        <authorList>
            <person name="Liu B."/>
            <person name="Wang J."/>
            <person name="Zhu Y."/>
            <person name="Liu G."/>
            <person name="Chen Q."/>
            <person name="Chen Z."/>
            <person name="Lan J."/>
            <person name="Che J."/>
            <person name="Ge C."/>
            <person name="Shi H."/>
            <person name="Pan Z."/>
            <person name="Liu X."/>
        </authorList>
    </citation>
    <scope>NUCLEOTIDE SEQUENCE [LARGE SCALE GENOMIC DNA]</scope>
    <source>
        <strain evidence="2">DSM 4</strain>
    </source>
</reference>
<sequence length="177" mass="20392">MKKIMVIGISAGAGKSTFARKLGEKTGIEVHHLDVLFWKPCWMESDLHEFSIAQRELVNKKRWIIEGNYSNTFEIRANACDTVIYLELPLCLCLFRVLKRWLTNLGKTRPDMAAGCKEKMDWKFIRFILTTYGSRKKKMAERLARFAAEGKEVIVLKSKPEIDSYIEDLDFTAGHVS</sequence>
<comment type="caution">
    <text evidence="1">The sequence shown here is derived from an EMBL/GenBank/DDBJ whole genome shotgun (WGS) entry which is preliminary data.</text>
</comment>
<dbReference type="RefSeq" id="WP_053437648.1">
    <property type="nucleotide sequence ID" value="NZ_LGUF01000007.1"/>
</dbReference>
<dbReference type="PANTHER" id="PTHR37816">
    <property type="entry name" value="YALI0E33011P"/>
    <property type="match status" value="1"/>
</dbReference>
<dbReference type="Gene3D" id="3.40.50.300">
    <property type="entry name" value="P-loop containing nucleotide triphosphate hydrolases"/>
    <property type="match status" value="1"/>
</dbReference>
<dbReference type="EMBL" id="LGUF01000007">
    <property type="protein sequence ID" value="KON90291.1"/>
    <property type="molecule type" value="Genomic_DNA"/>
</dbReference>
<dbReference type="PANTHER" id="PTHR37816:SF3">
    <property type="entry name" value="MODULATES DNA TOPOLOGY"/>
    <property type="match status" value="1"/>
</dbReference>
<organism evidence="1 2">
    <name type="scientific">Sporosarcina globispora</name>
    <name type="common">Bacillus globisporus</name>
    <dbReference type="NCBI Taxonomy" id="1459"/>
    <lineage>
        <taxon>Bacteria</taxon>
        <taxon>Bacillati</taxon>
        <taxon>Bacillota</taxon>
        <taxon>Bacilli</taxon>
        <taxon>Bacillales</taxon>
        <taxon>Caryophanaceae</taxon>
        <taxon>Sporosarcina</taxon>
    </lineage>
</organism>